<sequence length="151" mass="17239">MKSRHDRDSYSRRISVESSNAGPSSSTWQLSGKSLLGCKMPSCCEKINRPNNPVQWAYIERTWGIDGLGWARLWDILGPIHLNRRSEKEVVKQAIARTPARLGGPNSNECLDLAMQKSEQRRRLVPIALSSLQWIGECVAMWWRPNFETVM</sequence>
<protein>
    <submittedName>
        <fullName evidence="1">Uncharacterized protein</fullName>
    </submittedName>
</protein>
<organism evidence="1 2">
    <name type="scientific">Melastoma candidum</name>
    <dbReference type="NCBI Taxonomy" id="119954"/>
    <lineage>
        <taxon>Eukaryota</taxon>
        <taxon>Viridiplantae</taxon>
        <taxon>Streptophyta</taxon>
        <taxon>Embryophyta</taxon>
        <taxon>Tracheophyta</taxon>
        <taxon>Spermatophyta</taxon>
        <taxon>Magnoliopsida</taxon>
        <taxon>eudicotyledons</taxon>
        <taxon>Gunneridae</taxon>
        <taxon>Pentapetalae</taxon>
        <taxon>rosids</taxon>
        <taxon>malvids</taxon>
        <taxon>Myrtales</taxon>
        <taxon>Melastomataceae</taxon>
        <taxon>Melastomatoideae</taxon>
        <taxon>Melastomateae</taxon>
        <taxon>Melastoma</taxon>
    </lineage>
</organism>
<reference evidence="2" key="1">
    <citation type="journal article" date="2023" name="Front. Plant Sci.">
        <title>Chromosomal-level genome assembly of Melastoma candidum provides insights into trichome evolution.</title>
        <authorList>
            <person name="Zhong Y."/>
            <person name="Wu W."/>
            <person name="Sun C."/>
            <person name="Zou P."/>
            <person name="Liu Y."/>
            <person name="Dai S."/>
            <person name="Zhou R."/>
        </authorList>
    </citation>
    <scope>NUCLEOTIDE SEQUENCE [LARGE SCALE GENOMIC DNA]</scope>
</reference>
<evidence type="ECO:0000313" key="1">
    <source>
        <dbReference type="EMBL" id="KAI4369893.1"/>
    </source>
</evidence>
<proteinExistence type="predicted"/>
<dbReference type="EMBL" id="CM042884">
    <property type="protein sequence ID" value="KAI4369893.1"/>
    <property type="molecule type" value="Genomic_DNA"/>
</dbReference>
<name>A0ACB9QUG5_9MYRT</name>
<gene>
    <name evidence="1" type="ORF">MLD38_018288</name>
</gene>
<comment type="caution">
    <text evidence="1">The sequence shown here is derived from an EMBL/GenBank/DDBJ whole genome shotgun (WGS) entry which is preliminary data.</text>
</comment>
<dbReference type="Proteomes" id="UP001057402">
    <property type="component" value="Chromosome 5"/>
</dbReference>
<keyword evidence="2" id="KW-1185">Reference proteome</keyword>
<evidence type="ECO:0000313" key="2">
    <source>
        <dbReference type="Proteomes" id="UP001057402"/>
    </source>
</evidence>
<accession>A0ACB9QUG5</accession>